<dbReference type="Proteomes" id="UP000010792">
    <property type="component" value="Chromosome"/>
</dbReference>
<dbReference type="STRING" id="1125847.NT26_4147"/>
<keyword evidence="2" id="KW-1185">Reference proteome</keyword>
<evidence type="ECO:0000313" key="2">
    <source>
        <dbReference type="Proteomes" id="UP000010792"/>
    </source>
</evidence>
<sequence length="56" mass="6396">MSAVTEFVVELVRAANEVEKLGSFERRRLFERAVTTIRDMRETIGIPSLQAMPTRS</sequence>
<dbReference type="EMBL" id="FO082820">
    <property type="protein sequence ID" value="CCF21869.1"/>
    <property type="molecule type" value="Genomic_DNA"/>
</dbReference>
<dbReference type="AlphaFoldDB" id="L0NLT5"/>
<accession>L0NLT5</accession>
<dbReference type="KEGG" id="rht:NT26_4147"/>
<reference evidence="1 2" key="1">
    <citation type="journal article" date="2013" name="Genome Biol. Evol.">
        <title>Life in an arsenic-containing gold mine: genome and physiology of the autotrophic arsenite-oxidizing bacterium rhizobium sp. NT-26.</title>
        <authorList>
            <person name="Andres J."/>
            <person name="Arsene-Ploetze F."/>
            <person name="Barbe V."/>
            <person name="Brochier-Armanet C."/>
            <person name="Cleiss-Arnold J."/>
            <person name="Coppee J.Y."/>
            <person name="Dillies M.A."/>
            <person name="Geist"/>
            <person name="L"/>
            <person name="Joublin A."/>
            <person name="Koechler S."/>
            <person name="Lassalle F."/>
            <person name="Marchal M."/>
            <person name="Medigue C."/>
            <person name="Muller D."/>
            <person name="Nesme X."/>
            <person name="Plewniak F."/>
            <person name="Proux C."/>
            <person name="Ramirez-Bahena M.H."/>
            <person name="Schenowitz C."/>
            <person name="Sismeiro O."/>
            <person name="Vallenet D."/>
            <person name="Santini J.M."/>
            <person name="Bertin P.N."/>
        </authorList>
    </citation>
    <scope>NUCLEOTIDE SEQUENCE [LARGE SCALE GENOMIC DNA]</scope>
    <source>
        <strain evidence="1 2">NT-26</strain>
    </source>
</reference>
<gene>
    <name evidence="1" type="ORF">NT26_4147</name>
</gene>
<evidence type="ECO:0000313" key="1">
    <source>
        <dbReference type="EMBL" id="CCF21869.1"/>
    </source>
</evidence>
<organism evidence="1 2">
    <name type="scientific">Pseudorhizobium banfieldiae</name>
    <dbReference type="NCBI Taxonomy" id="1125847"/>
    <lineage>
        <taxon>Bacteria</taxon>
        <taxon>Pseudomonadati</taxon>
        <taxon>Pseudomonadota</taxon>
        <taxon>Alphaproteobacteria</taxon>
        <taxon>Hyphomicrobiales</taxon>
        <taxon>Rhizobiaceae</taxon>
        <taxon>Rhizobium/Agrobacterium group</taxon>
        <taxon>Pseudorhizobium</taxon>
    </lineage>
</organism>
<name>L0NLT5_9HYPH</name>
<dbReference type="RefSeq" id="WP_244467646.1">
    <property type="nucleotide sequence ID" value="NZ_FO082820.1"/>
</dbReference>
<protein>
    <submittedName>
        <fullName evidence="1">Uncharacterized protein</fullName>
    </submittedName>
</protein>
<proteinExistence type="predicted"/>